<dbReference type="EMBL" id="JAVDTR010000029">
    <property type="protein sequence ID" value="MDR6727437.1"/>
    <property type="molecule type" value="Genomic_DNA"/>
</dbReference>
<gene>
    <name evidence="2" type="ORF">J2W91_005978</name>
</gene>
<feature type="domain" description="Shedu protein SduA C-terminal" evidence="1">
    <location>
        <begin position="188"/>
        <end position="328"/>
    </location>
</feature>
<evidence type="ECO:0000259" key="1">
    <source>
        <dbReference type="Pfam" id="PF14082"/>
    </source>
</evidence>
<protein>
    <recommendedName>
        <fullName evidence="1">Shedu protein SduA C-terminal domain-containing protein</fullName>
    </recommendedName>
</protein>
<accession>A0AAP5H7T3</accession>
<proteinExistence type="predicted"/>
<evidence type="ECO:0000313" key="3">
    <source>
        <dbReference type="Proteomes" id="UP001254832"/>
    </source>
</evidence>
<dbReference type="RefSeq" id="WP_310146184.1">
    <property type="nucleotide sequence ID" value="NZ_JAVDTR010000029.1"/>
</dbReference>
<dbReference type="Proteomes" id="UP001254832">
    <property type="component" value="Unassembled WGS sequence"/>
</dbReference>
<reference evidence="2" key="1">
    <citation type="submission" date="2023-07" db="EMBL/GenBank/DDBJ databases">
        <title>Sorghum-associated microbial communities from plants grown in Nebraska, USA.</title>
        <authorList>
            <person name="Schachtman D."/>
        </authorList>
    </citation>
    <scope>NUCLEOTIDE SEQUENCE</scope>
    <source>
        <strain evidence="2">BE80</strain>
    </source>
</reference>
<dbReference type="AlphaFoldDB" id="A0AAP5H7T3"/>
<organism evidence="2 3">
    <name type="scientific">Paenibacillus amylolyticus</name>
    <dbReference type="NCBI Taxonomy" id="1451"/>
    <lineage>
        <taxon>Bacteria</taxon>
        <taxon>Bacillati</taxon>
        <taxon>Bacillota</taxon>
        <taxon>Bacilli</taxon>
        <taxon>Bacillales</taxon>
        <taxon>Paenibacillaceae</taxon>
        <taxon>Paenibacillus</taxon>
    </lineage>
</organism>
<sequence>MTYWQAILQEMNELIASPSEENLVILKGYLVEKDAGTNEKHVFPYYAARMFLFLGTRGVQILGETINQAPGRILPTAILETLYFASKKKLKEIPLVNNDLPLLLIPVINDEVAKLATEKLHELVSESLTNRRLFGIIINFIFQQEFTSYEVNDHSLAAFIFQAFRENSIKINKKVIENYQKIIQNPTSSEEDCQKYLFEHPVLIDPLAKEIIPKQRLGSDYITDFVIKKYNDEYVLVEIEKPSTPIFTKSNDFTSKFSHALGQVIDFQEWVETNISYANTQMPSISSPSGILILGMMSTLTELQKKKLRRFNINNQGKVRVMTFDEVLQNSMRLYNNIIN</sequence>
<evidence type="ECO:0000313" key="2">
    <source>
        <dbReference type="EMBL" id="MDR6727437.1"/>
    </source>
</evidence>
<name>A0AAP5H7T3_PAEAM</name>
<comment type="caution">
    <text evidence="2">The sequence shown here is derived from an EMBL/GenBank/DDBJ whole genome shotgun (WGS) entry which is preliminary data.</text>
</comment>
<dbReference type="Pfam" id="PF14082">
    <property type="entry name" value="SduA_C"/>
    <property type="match status" value="1"/>
</dbReference>
<dbReference type="InterPro" id="IPR025359">
    <property type="entry name" value="SduA_C"/>
</dbReference>